<dbReference type="GO" id="GO:0006355">
    <property type="term" value="P:regulation of DNA-templated transcription"/>
    <property type="evidence" value="ECO:0007669"/>
    <property type="project" value="InterPro"/>
</dbReference>
<organism evidence="4 5">
    <name type="scientific">Paucilactobacillus vaccinostercus DSM 20634</name>
    <dbReference type="NCBI Taxonomy" id="1423813"/>
    <lineage>
        <taxon>Bacteria</taxon>
        <taxon>Bacillati</taxon>
        <taxon>Bacillota</taxon>
        <taxon>Bacilli</taxon>
        <taxon>Lactobacillales</taxon>
        <taxon>Lactobacillaceae</taxon>
        <taxon>Paucilactobacillus</taxon>
    </lineage>
</organism>
<evidence type="ECO:0000259" key="3">
    <source>
        <dbReference type="PROSITE" id="PS00028"/>
    </source>
</evidence>
<evidence type="ECO:0000256" key="2">
    <source>
        <dbReference type="ARBA" id="ARBA00023163"/>
    </source>
</evidence>
<dbReference type="AlphaFoldDB" id="A0A0R2A1A6"/>
<dbReference type="Pfam" id="PF09860">
    <property type="entry name" value="DUF2087"/>
    <property type="match status" value="1"/>
</dbReference>
<dbReference type="GO" id="GO:0003677">
    <property type="term" value="F:DNA binding"/>
    <property type="evidence" value="ECO:0007669"/>
    <property type="project" value="InterPro"/>
</dbReference>
<dbReference type="InterPro" id="IPR016032">
    <property type="entry name" value="Sig_transdc_resp-reg_C-effctor"/>
</dbReference>
<reference evidence="4 5" key="1">
    <citation type="journal article" date="2015" name="Genome Announc.">
        <title>Expanding the biotechnology potential of lactobacilli through comparative genomics of 213 strains and associated genera.</title>
        <authorList>
            <person name="Sun Z."/>
            <person name="Harris H.M."/>
            <person name="McCann A."/>
            <person name="Guo C."/>
            <person name="Argimon S."/>
            <person name="Zhang W."/>
            <person name="Yang X."/>
            <person name="Jeffery I.B."/>
            <person name="Cooney J.C."/>
            <person name="Kagawa T.F."/>
            <person name="Liu W."/>
            <person name="Song Y."/>
            <person name="Salvetti E."/>
            <person name="Wrobel A."/>
            <person name="Rasinkangas P."/>
            <person name="Parkhill J."/>
            <person name="Rea M.C."/>
            <person name="O'Sullivan O."/>
            <person name="Ritari J."/>
            <person name="Douillard F.P."/>
            <person name="Paul Ross R."/>
            <person name="Yang R."/>
            <person name="Briner A.E."/>
            <person name="Felis G.E."/>
            <person name="de Vos W.M."/>
            <person name="Barrangou R."/>
            <person name="Klaenhammer T.R."/>
            <person name="Caufield P.W."/>
            <person name="Cui Y."/>
            <person name="Zhang H."/>
            <person name="O'Toole P.W."/>
        </authorList>
    </citation>
    <scope>NUCLEOTIDE SEQUENCE [LARGE SCALE GENOMIC DNA]</scope>
    <source>
        <strain evidence="4 5">DSM 20634</strain>
    </source>
</reference>
<sequence length="237" mass="27948">MDGEKMDLLAMTLAELKQGWHVETDDYCCNYCNYRCRLLSDIQQHVADQHQGADLVHDTTRYNTLTDKQQRLFTLFAAGKRDKEIAEELQLSPSTIRHQKFTFRERAKQAKYYLATFEKTFFADSSADRLLPIPPTTEIIDDRFAITEAEYAAITKKYFKFTTGTLRLSQWPNGEKKIVAILHRIIEEVARDYRYSEAEIDQLIQPIYFDYAIVRRYLVDYGFMARTPDGTQYWRIF</sequence>
<dbReference type="STRING" id="1423813.FC26_GL000215"/>
<dbReference type="Gene3D" id="1.10.10.10">
    <property type="entry name" value="Winged helix-like DNA-binding domain superfamily/Winged helix DNA-binding domain"/>
    <property type="match status" value="1"/>
</dbReference>
<dbReference type="Proteomes" id="UP000051733">
    <property type="component" value="Unassembled WGS sequence"/>
</dbReference>
<gene>
    <name evidence="4" type="ORF">FC26_GL000215</name>
</gene>
<comment type="caution">
    <text evidence="4">The sequence shown here is derived from an EMBL/GenBank/DDBJ whole genome shotgun (WGS) entry which is preliminary data.</text>
</comment>
<feature type="domain" description="C2H2-type" evidence="3">
    <location>
        <begin position="28"/>
        <end position="50"/>
    </location>
</feature>
<keyword evidence="2" id="KW-0804">Transcription</keyword>
<evidence type="ECO:0000313" key="4">
    <source>
        <dbReference type="EMBL" id="KRM60733.1"/>
    </source>
</evidence>
<accession>A0A0R2A1A6</accession>
<dbReference type="SUPFAM" id="SSF46894">
    <property type="entry name" value="C-terminal effector domain of the bipartite response regulators"/>
    <property type="match status" value="1"/>
</dbReference>
<dbReference type="Pfam" id="PF00196">
    <property type="entry name" value="GerE"/>
    <property type="match status" value="1"/>
</dbReference>
<dbReference type="EMBL" id="AYYY01000061">
    <property type="protein sequence ID" value="KRM60733.1"/>
    <property type="molecule type" value="Genomic_DNA"/>
</dbReference>
<dbReference type="PROSITE" id="PS00028">
    <property type="entry name" value="ZINC_FINGER_C2H2_1"/>
    <property type="match status" value="1"/>
</dbReference>
<dbReference type="InterPro" id="IPR036388">
    <property type="entry name" value="WH-like_DNA-bd_sf"/>
</dbReference>
<keyword evidence="5" id="KW-1185">Reference proteome</keyword>
<name>A0A0R2A1A6_9LACO</name>
<dbReference type="PATRIC" id="fig|1423813.3.peg.225"/>
<dbReference type="InterPro" id="IPR013087">
    <property type="entry name" value="Znf_C2H2_type"/>
</dbReference>
<dbReference type="InterPro" id="IPR018656">
    <property type="entry name" value="DUF2087"/>
</dbReference>
<proteinExistence type="predicted"/>
<dbReference type="InterPro" id="IPR000792">
    <property type="entry name" value="Tscrpt_reg_LuxR_C"/>
</dbReference>
<evidence type="ECO:0000313" key="5">
    <source>
        <dbReference type="Proteomes" id="UP000051733"/>
    </source>
</evidence>
<keyword evidence="1" id="KW-0805">Transcription regulation</keyword>
<evidence type="ECO:0000256" key="1">
    <source>
        <dbReference type="ARBA" id="ARBA00023015"/>
    </source>
</evidence>
<protein>
    <recommendedName>
        <fullName evidence="3">C2H2-type domain-containing protein</fullName>
    </recommendedName>
</protein>